<evidence type="ECO:0000313" key="10">
    <source>
        <dbReference type="Proteomes" id="UP000841561"/>
    </source>
</evidence>
<reference evidence="1 7" key="2">
    <citation type="submission" date="2018-06" db="EMBL/GenBank/DDBJ databases">
        <authorList>
            <consortium name="PulseNet: The National Subtyping Network for Foodborne Disease Surveillance"/>
            <person name="Tarr C.L."/>
            <person name="Trees E."/>
            <person name="Katz L.S."/>
            <person name="Carleton-Romer H.A."/>
            <person name="Stroika S."/>
            <person name="Kucerova Z."/>
            <person name="Roache K.F."/>
            <person name="Sabol A.L."/>
            <person name="Besser J."/>
            <person name="Gerner-Smidt P."/>
        </authorList>
    </citation>
    <scope>NUCLEOTIDE SEQUENCE [LARGE SCALE GENOMIC DNA]</scope>
    <source>
        <strain evidence="1 7">PNUSAL002180</strain>
        <strain evidence="2 8">PNUSAL005692</strain>
    </source>
</reference>
<reference evidence="3" key="3">
    <citation type="submission" date="2019-10" db="EMBL/GenBank/DDBJ databases">
        <authorList>
            <consortium name="NCBI Pathogen Detection Project"/>
        </authorList>
    </citation>
    <scope>NUCLEOTIDE SEQUENCE</scope>
    <source>
        <strain evidence="3">09CEB371LM</strain>
        <strain evidence="5">CFIAFB20130012</strain>
        <strain evidence="4">CFIAFB20140010</strain>
        <strain evidence="6">LiDS0115</strain>
    </source>
</reference>
<comment type="caution">
    <text evidence="3">The sequence shown here is derived from an EMBL/GenBank/DDBJ whole genome shotgun (WGS) entry which is preliminary data.</text>
</comment>
<evidence type="ECO:0000313" key="9">
    <source>
        <dbReference type="Proteomes" id="UP000840197"/>
    </source>
</evidence>
<dbReference type="AlphaFoldDB" id="A0A3A2YFC3"/>
<protein>
    <submittedName>
        <fullName evidence="3">Uncharacterized protein</fullName>
    </submittedName>
</protein>
<dbReference type="Proteomes" id="UP000358545">
    <property type="component" value="Unassembled WGS sequence"/>
</dbReference>
<evidence type="ECO:0000313" key="6">
    <source>
        <dbReference type="EMBL" id="HAC3054923.1"/>
    </source>
</evidence>
<evidence type="ECO:0000313" key="1">
    <source>
        <dbReference type="EMBL" id="EAG0867653.1"/>
    </source>
</evidence>
<name>A0A3A2YFC3_LISMN</name>
<dbReference type="Proteomes" id="UP000840039">
    <property type="component" value="Unassembled WGS sequence"/>
</dbReference>
<evidence type="ECO:0000313" key="2">
    <source>
        <dbReference type="EMBL" id="ECY9782862.1"/>
    </source>
</evidence>
<gene>
    <name evidence="1" type="ORF">A8L61_10235</name>
    <name evidence="2" type="ORF">F6515_07630</name>
    <name evidence="3" type="ORF">GHH22_04285</name>
    <name evidence="4" type="ORF">GYP27_14600</name>
    <name evidence="5" type="ORF">GYR60_06520</name>
    <name evidence="6" type="ORF">GZK27_05345</name>
</gene>
<evidence type="ECO:0000313" key="4">
    <source>
        <dbReference type="EMBL" id="HAB7723212.1"/>
    </source>
</evidence>
<dbReference type="EMBL" id="DAAEEB010000002">
    <property type="protein sequence ID" value="HAA8052371.1"/>
    <property type="molecule type" value="Genomic_DNA"/>
</dbReference>
<evidence type="ECO:0000313" key="8">
    <source>
        <dbReference type="Proteomes" id="UP000489121"/>
    </source>
</evidence>
<evidence type="ECO:0000313" key="3">
    <source>
        <dbReference type="EMBL" id="HAA8052371.1"/>
    </source>
</evidence>
<evidence type="ECO:0000313" key="5">
    <source>
        <dbReference type="EMBL" id="HAB8398172.1"/>
    </source>
</evidence>
<dbReference type="EMBL" id="DAAKPP010000002">
    <property type="protein sequence ID" value="HAC3054923.1"/>
    <property type="molecule type" value="Genomic_DNA"/>
</dbReference>
<proteinExistence type="predicted"/>
<dbReference type="Proteomes" id="UP000841561">
    <property type="component" value="Unassembled WGS sequence"/>
</dbReference>
<dbReference type="RefSeq" id="WP_031648611.1">
    <property type="nucleotide sequence ID" value="NZ_CAAVEO010000003.1"/>
</dbReference>
<dbReference type="Proteomes" id="UP000840569">
    <property type="component" value="Unassembled WGS sequence"/>
</dbReference>
<dbReference type="Proteomes" id="UP000840197">
    <property type="component" value="Unassembled WGS sequence"/>
</dbReference>
<dbReference type="EMBL" id="DAAHYZ010000013">
    <property type="protein sequence ID" value="HAB7723212.1"/>
    <property type="molecule type" value="Genomic_DNA"/>
</dbReference>
<dbReference type="Proteomes" id="UP000489121">
    <property type="component" value="Unassembled WGS sequence"/>
</dbReference>
<organism evidence="3">
    <name type="scientific">Listeria monocytogenes</name>
    <dbReference type="NCBI Taxonomy" id="1639"/>
    <lineage>
        <taxon>Bacteria</taxon>
        <taxon>Bacillati</taxon>
        <taxon>Bacillota</taxon>
        <taxon>Bacilli</taxon>
        <taxon>Bacillales</taxon>
        <taxon>Listeriaceae</taxon>
        <taxon>Listeria</taxon>
    </lineage>
</organism>
<accession>A0A3A2YFC3</accession>
<evidence type="ECO:0000313" key="7">
    <source>
        <dbReference type="Proteomes" id="UP000358545"/>
    </source>
</evidence>
<reference evidence="9 10" key="1">
    <citation type="journal article" date="2018" name="Genome Biol.">
        <title>SKESA: strategic k-mer extension for scrupulous assemblies.</title>
        <authorList>
            <person name="Souvorov A."/>
            <person name="Agarwala R."/>
            <person name="Lipman D.J."/>
        </authorList>
    </citation>
    <scope>NUCLEOTIDE SEQUENCE [LARGE SCALE GENOMIC DNA]</scope>
    <source>
        <strain evidence="3">09CEB371LM</strain>
        <strain evidence="5 9">CFIAFB20130012</strain>
        <strain evidence="4">CFIAFB20140010</strain>
        <strain evidence="6 10">LiDS0115</strain>
    </source>
</reference>
<dbReference type="EMBL" id="DAAIHR010000005">
    <property type="protein sequence ID" value="HAB8398172.1"/>
    <property type="molecule type" value="Genomic_DNA"/>
</dbReference>
<dbReference type="EMBL" id="AABAGT010000014">
    <property type="protein sequence ID" value="EAG0867653.1"/>
    <property type="molecule type" value="Genomic_DNA"/>
</dbReference>
<dbReference type="EMBL" id="AALGDA010000018">
    <property type="protein sequence ID" value="ECY9782862.1"/>
    <property type="molecule type" value="Genomic_DNA"/>
</dbReference>
<sequence length="199" mass="22466">MKVTTDKSTMNKAIRELDQLDRYSLQIGLFGEDDSFIQMIAGVHEFGLTIRPKGKYLTIPTPEAGDRRARDIPGLFKPRGKNILAVAGPDGKLTVMFYLKKEVNIPERSFLRSTFDEKSNKWGELFEGWIDDIIHGKLSAEQVYNRLGAKIVDDIQMKIVEIQTPAKSAATLARNPRKNNPLIVTGKMKNSVTWKVMKS</sequence>